<comment type="caution">
    <text evidence="11">The sequence shown here is derived from an EMBL/GenBank/DDBJ whole genome shotgun (WGS) entry which is preliminary data.</text>
</comment>
<gene>
    <name evidence="11" type="ORF">HHK36_001248</name>
</gene>
<dbReference type="GO" id="GO:0016020">
    <property type="term" value="C:membrane"/>
    <property type="evidence" value="ECO:0007669"/>
    <property type="project" value="UniProtKB-SubCell"/>
</dbReference>
<dbReference type="Pfam" id="PF00153">
    <property type="entry name" value="Mito_carr"/>
    <property type="match status" value="1"/>
</dbReference>
<evidence type="ECO:0000256" key="2">
    <source>
        <dbReference type="ARBA" id="ARBA00006375"/>
    </source>
</evidence>
<dbReference type="InterPro" id="IPR023395">
    <property type="entry name" value="MCP_dom_sf"/>
</dbReference>
<evidence type="ECO:0000256" key="1">
    <source>
        <dbReference type="ARBA" id="ARBA00004141"/>
    </source>
</evidence>
<dbReference type="InterPro" id="IPR018108">
    <property type="entry name" value="MCP_transmembrane"/>
</dbReference>
<evidence type="ECO:0000256" key="9">
    <source>
        <dbReference type="RuleBase" id="RU000488"/>
    </source>
</evidence>
<dbReference type="PROSITE" id="PS50920">
    <property type="entry name" value="SOLCAR"/>
    <property type="match status" value="1"/>
</dbReference>
<keyword evidence="3 9" id="KW-0813">Transport</keyword>
<name>A0A835A3C3_TETSI</name>
<evidence type="ECO:0000256" key="7">
    <source>
        <dbReference type="ARBA" id="ARBA00023136"/>
    </source>
</evidence>
<keyword evidence="6 10" id="KW-1133">Transmembrane helix</keyword>
<organism evidence="11 12">
    <name type="scientific">Tetracentron sinense</name>
    <name type="common">Spur-leaf</name>
    <dbReference type="NCBI Taxonomy" id="13715"/>
    <lineage>
        <taxon>Eukaryota</taxon>
        <taxon>Viridiplantae</taxon>
        <taxon>Streptophyta</taxon>
        <taxon>Embryophyta</taxon>
        <taxon>Tracheophyta</taxon>
        <taxon>Spermatophyta</taxon>
        <taxon>Magnoliopsida</taxon>
        <taxon>Trochodendrales</taxon>
        <taxon>Trochodendraceae</taxon>
        <taxon>Tetracentron</taxon>
    </lineage>
</organism>
<dbReference type="AlphaFoldDB" id="A0A835A3C3"/>
<keyword evidence="12" id="KW-1185">Reference proteome</keyword>
<evidence type="ECO:0000256" key="5">
    <source>
        <dbReference type="ARBA" id="ARBA00022737"/>
    </source>
</evidence>
<evidence type="ECO:0000256" key="6">
    <source>
        <dbReference type="ARBA" id="ARBA00022989"/>
    </source>
</evidence>
<comment type="subcellular location">
    <subcellularLocation>
        <location evidence="1">Membrane</location>
        <topology evidence="1">Multi-pass membrane protein</topology>
    </subcellularLocation>
</comment>
<evidence type="ECO:0000256" key="8">
    <source>
        <dbReference type="PROSITE-ProRule" id="PRU00282"/>
    </source>
</evidence>
<feature type="transmembrane region" description="Helical" evidence="10">
    <location>
        <begin position="350"/>
        <end position="371"/>
    </location>
</feature>
<keyword evidence="4 8" id="KW-0812">Transmembrane</keyword>
<protein>
    <recommendedName>
        <fullName evidence="13">Mitochondrial carrier protein</fullName>
    </recommendedName>
</protein>
<dbReference type="Gene3D" id="1.50.40.10">
    <property type="entry name" value="Mitochondrial carrier domain"/>
    <property type="match status" value="2"/>
</dbReference>
<keyword evidence="5" id="KW-0677">Repeat</keyword>
<evidence type="ECO:0000313" key="12">
    <source>
        <dbReference type="Proteomes" id="UP000655225"/>
    </source>
</evidence>
<dbReference type="EMBL" id="JABCRI010000001">
    <property type="protein sequence ID" value="KAF8413272.1"/>
    <property type="molecule type" value="Genomic_DNA"/>
</dbReference>
<comment type="similarity">
    <text evidence="2 9">Belongs to the mitochondrial carrier (TC 2.A.29) family.</text>
</comment>
<reference evidence="11 12" key="1">
    <citation type="submission" date="2020-04" db="EMBL/GenBank/DDBJ databases">
        <title>Plant Genome Project.</title>
        <authorList>
            <person name="Zhang R.-G."/>
        </authorList>
    </citation>
    <scope>NUCLEOTIDE SEQUENCE [LARGE SCALE GENOMIC DNA]</scope>
    <source>
        <strain evidence="11">YNK0</strain>
        <tissue evidence="11">Leaf</tissue>
    </source>
</reference>
<evidence type="ECO:0000256" key="10">
    <source>
        <dbReference type="SAM" id="Phobius"/>
    </source>
</evidence>
<dbReference type="OrthoDB" id="44467at2759"/>
<sequence length="378" mass="41314">MEELLKNHMFATHAIAAAGSVTFGNALSHPLDTLKTLIQVGSSSNKNWVAAQVLDRVRSISGNSGLYSGFGWSTFGRISGLGARFGIYELLTAFYTDGREDNHVYVSEALLAGIAAGALEAFLSTPFELFKLRAQVTSASRIPNSRSVTAKQVSAPVVARLLQGYTPLKKAWDNTASLLSALSTKHPNMVGALKEYPWMITGSGKPPSVYNVRRPLDVISLEGWDALWRGLRSGLVRDCIFGGVFFSSWQFLHIAMLDWKAIEMDPPPRSEEEIGPVSPLASSLAAGFSGSIAAAASHCFDTATSRSQCIVLPKYISMERKLLRWKQPGYWIERVAGIHPADRSLLFRGFWLRMAHSGFASFAIVGSYFLAVDHLVPR</sequence>
<feature type="repeat" description="Solcar" evidence="8">
    <location>
        <begin position="8"/>
        <end position="94"/>
    </location>
</feature>
<accession>A0A835A3C3</accession>
<dbReference type="SUPFAM" id="SSF103506">
    <property type="entry name" value="Mitochondrial carrier"/>
    <property type="match status" value="1"/>
</dbReference>
<dbReference type="Proteomes" id="UP000655225">
    <property type="component" value="Unassembled WGS sequence"/>
</dbReference>
<evidence type="ECO:0000256" key="4">
    <source>
        <dbReference type="ARBA" id="ARBA00022692"/>
    </source>
</evidence>
<keyword evidence="7 8" id="KW-0472">Membrane</keyword>
<evidence type="ECO:0000313" key="11">
    <source>
        <dbReference type="EMBL" id="KAF8413272.1"/>
    </source>
</evidence>
<evidence type="ECO:0008006" key="13">
    <source>
        <dbReference type="Google" id="ProtNLM"/>
    </source>
</evidence>
<dbReference type="PANTHER" id="PTHR45667">
    <property type="entry name" value="S-ADENOSYLMETHIONINE MITOCHONDRIAL CARRIER PROTEIN"/>
    <property type="match status" value="1"/>
</dbReference>
<dbReference type="OMA" id="VMTSPFE"/>
<evidence type="ECO:0000256" key="3">
    <source>
        <dbReference type="ARBA" id="ARBA00022448"/>
    </source>
</evidence>
<proteinExistence type="inferred from homology"/>